<keyword evidence="3" id="KW-1185">Reference proteome</keyword>
<sequence length="260" mass="30389">MSQLGKIDEHPFVRNALAKGVEIDASLGGSPSMLTSKYDREPDEHEYFLIEVAASMANLLTLCQQLDQIPILIGNHRQTSAMDKAYINRHSLIVYHLENYIIRTQGLLDRVLKLVNSAFHLTNSPQNCRFAVVVQNVKVQVSDVHEPLKKLNKLLARYSGVRNEIVHHHSIKDDALRRLDMYFLLERWEKLSKKEHPIEFQEHIKDTIFEVLWFKKRELMAFNDEMCVVVSLILDKLEPYYRREEHTLELRLSKAKEQIC</sequence>
<dbReference type="Pfam" id="PF18730">
    <property type="entry name" value="HEPN_Cthe2314"/>
    <property type="match status" value="1"/>
</dbReference>
<dbReference type="EMBL" id="JACCCW010000002">
    <property type="protein sequence ID" value="NYF80694.1"/>
    <property type="molecule type" value="Genomic_DNA"/>
</dbReference>
<evidence type="ECO:0000313" key="3">
    <source>
        <dbReference type="Proteomes" id="UP000589520"/>
    </source>
</evidence>
<gene>
    <name evidence="2" type="ORF">HDF17_003014</name>
</gene>
<dbReference type="Proteomes" id="UP000589520">
    <property type="component" value="Unassembled WGS sequence"/>
</dbReference>
<reference evidence="2 3" key="1">
    <citation type="submission" date="2020-07" db="EMBL/GenBank/DDBJ databases">
        <title>Genomic Encyclopedia of Type Strains, Phase IV (KMG-V): Genome sequencing to study the core and pangenomes of soil and plant-associated prokaryotes.</title>
        <authorList>
            <person name="Whitman W."/>
        </authorList>
    </citation>
    <scope>NUCLEOTIDE SEQUENCE [LARGE SCALE GENOMIC DNA]</scope>
    <source>
        <strain evidence="2 3">X4EP2</strain>
    </source>
</reference>
<dbReference type="RefSeq" id="WP_179492272.1">
    <property type="nucleotide sequence ID" value="NZ_JACCCW010000002.1"/>
</dbReference>
<comment type="caution">
    <text evidence="2">The sequence shown here is derived from an EMBL/GenBank/DDBJ whole genome shotgun (WGS) entry which is preliminary data.</text>
</comment>
<proteinExistence type="predicted"/>
<accession>A0A7Y9THL9</accession>
<dbReference type="AlphaFoldDB" id="A0A7Y9THL9"/>
<protein>
    <recommendedName>
        <fullName evidence="1">Cthe-2314-like HEPN domain-containing protein</fullName>
    </recommendedName>
</protein>
<dbReference type="InterPro" id="IPR041394">
    <property type="entry name" value="HEPN_Cthe2314"/>
</dbReference>
<evidence type="ECO:0000259" key="1">
    <source>
        <dbReference type="Pfam" id="PF18730"/>
    </source>
</evidence>
<feature type="domain" description="Cthe-2314-like HEPN" evidence="1">
    <location>
        <begin position="75"/>
        <end position="181"/>
    </location>
</feature>
<evidence type="ECO:0000313" key="2">
    <source>
        <dbReference type="EMBL" id="NYF80694.1"/>
    </source>
</evidence>
<name>A0A7Y9THL9_9BACT</name>
<organism evidence="2 3">
    <name type="scientific">Granulicella arctica</name>
    <dbReference type="NCBI Taxonomy" id="940613"/>
    <lineage>
        <taxon>Bacteria</taxon>
        <taxon>Pseudomonadati</taxon>
        <taxon>Acidobacteriota</taxon>
        <taxon>Terriglobia</taxon>
        <taxon>Terriglobales</taxon>
        <taxon>Acidobacteriaceae</taxon>
        <taxon>Granulicella</taxon>
    </lineage>
</organism>